<accession>A0A8S5P1I5</accession>
<organism evidence="1">
    <name type="scientific">Myoviridae sp. ctLnO19</name>
    <dbReference type="NCBI Taxonomy" id="2825085"/>
    <lineage>
        <taxon>Viruses</taxon>
        <taxon>Duplodnaviria</taxon>
        <taxon>Heunggongvirae</taxon>
        <taxon>Uroviricota</taxon>
        <taxon>Caudoviricetes</taxon>
    </lineage>
</organism>
<protein>
    <submittedName>
        <fullName evidence="1">Uncharacterized protein</fullName>
    </submittedName>
</protein>
<proteinExistence type="predicted"/>
<reference evidence="1" key="1">
    <citation type="journal article" date="2021" name="Proc. Natl. Acad. Sci. U.S.A.">
        <title>A Catalog of Tens of Thousands of Viruses from Human Metagenomes Reveals Hidden Associations with Chronic Diseases.</title>
        <authorList>
            <person name="Tisza M.J."/>
            <person name="Buck C.B."/>
        </authorList>
    </citation>
    <scope>NUCLEOTIDE SEQUENCE</scope>
    <source>
        <strain evidence="1">CtLnO19</strain>
    </source>
</reference>
<dbReference type="EMBL" id="BK015301">
    <property type="protein sequence ID" value="DAE00323.1"/>
    <property type="molecule type" value="Genomic_DNA"/>
</dbReference>
<name>A0A8S5P1I5_9CAUD</name>
<sequence>MLFAFSSPYFIGASKQYLHKQNTTLLPLIG</sequence>
<evidence type="ECO:0000313" key="1">
    <source>
        <dbReference type="EMBL" id="DAE00323.1"/>
    </source>
</evidence>